<reference evidence="1 2" key="1">
    <citation type="submission" date="2012-08" db="EMBL/GenBank/DDBJ databases">
        <authorList>
            <person name="Harkins D.M."/>
            <person name="Durkin A.S."/>
            <person name="Selengut J.D."/>
            <person name="Sanka R."/>
            <person name="DePew J."/>
            <person name="Purushe J."/>
            <person name="Matthias M.A."/>
            <person name="Vinetz J.M."/>
            <person name="Sutton G.G."/>
            <person name="Nelson W.C."/>
            <person name="Fouts D.E."/>
        </authorList>
    </citation>
    <scope>NUCLEOTIDE SEQUENCE [LARGE SCALE GENOMIC DNA]</scope>
    <source>
        <strain evidence="1 2">MMD4847</strain>
    </source>
</reference>
<sequence length="84" mass="9926">MKEKHPLKFRKALIHSGLSETEFRVYWNRVHDLQKDKLSAKELALLITIEVEMRPASMDPNPAAQYKKNEMLPDKEKRFFEAIV</sequence>
<dbReference type="EMBL" id="AHOM02000004">
    <property type="protein sequence ID" value="EJZ43088.1"/>
    <property type="molecule type" value="Genomic_DNA"/>
</dbReference>
<dbReference type="Proteomes" id="UP000018720">
    <property type="component" value="Unassembled WGS sequence"/>
</dbReference>
<keyword evidence="2" id="KW-1185">Reference proteome</keyword>
<protein>
    <submittedName>
        <fullName evidence="1">Uncharacterized protein</fullName>
    </submittedName>
</protein>
<evidence type="ECO:0000313" key="1">
    <source>
        <dbReference type="EMBL" id="EJZ43088.1"/>
    </source>
</evidence>
<name>A0ABN0HBH4_9LEPT</name>
<evidence type="ECO:0000313" key="2">
    <source>
        <dbReference type="Proteomes" id="UP000018720"/>
    </source>
</evidence>
<dbReference type="RefSeq" id="WP_008590760.1">
    <property type="nucleotide sequence ID" value="NZ_AHOM02000004.1"/>
</dbReference>
<proteinExistence type="predicted"/>
<gene>
    <name evidence="1" type="ORF">LEP1GSC178_3584</name>
</gene>
<accession>A0ABN0HBH4</accession>
<organism evidence="1 2">
    <name type="scientific">Leptospira licerasiae str. MMD4847</name>
    <dbReference type="NCBI Taxonomy" id="1049971"/>
    <lineage>
        <taxon>Bacteria</taxon>
        <taxon>Pseudomonadati</taxon>
        <taxon>Spirochaetota</taxon>
        <taxon>Spirochaetia</taxon>
        <taxon>Leptospirales</taxon>
        <taxon>Leptospiraceae</taxon>
        <taxon>Leptospira</taxon>
    </lineage>
</organism>
<comment type="caution">
    <text evidence="1">The sequence shown here is derived from an EMBL/GenBank/DDBJ whole genome shotgun (WGS) entry which is preliminary data.</text>
</comment>